<accession>A0A8D0F7Y6</accession>
<evidence type="ECO:0000313" key="1">
    <source>
        <dbReference type="Ensembl" id="ENSSOCP00000011718.1"/>
    </source>
</evidence>
<dbReference type="AlphaFoldDB" id="A0A8D0F7Y6"/>
<organism evidence="1 2">
    <name type="scientific">Strix occidentalis caurina</name>
    <name type="common">northern spotted owl</name>
    <dbReference type="NCBI Taxonomy" id="311401"/>
    <lineage>
        <taxon>Eukaryota</taxon>
        <taxon>Metazoa</taxon>
        <taxon>Chordata</taxon>
        <taxon>Craniata</taxon>
        <taxon>Vertebrata</taxon>
        <taxon>Euteleostomi</taxon>
        <taxon>Archelosauria</taxon>
        <taxon>Archosauria</taxon>
        <taxon>Dinosauria</taxon>
        <taxon>Saurischia</taxon>
        <taxon>Theropoda</taxon>
        <taxon>Coelurosauria</taxon>
        <taxon>Aves</taxon>
        <taxon>Neognathae</taxon>
        <taxon>Neoaves</taxon>
        <taxon>Telluraves</taxon>
        <taxon>Strigiformes</taxon>
        <taxon>Strigidae</taxon>
        <taxon>Strix</taxon>
    </lineage>
</organism>
<reference evidence="1" key="1">
    <citation type="submission" date="2025-08" db="UniProtKB">
        <authorList>
            <consortium name="Ensembl"/>
        </authorList>
    </citation>
    <scope>IDENTIFICATION</scope>
</reference>
<protein>
    <submittedName>
        <fullName evidence="1">Uncharacterized protein</fullName>
    </submittedName>
</protein>
<keyword evidence="2" id="KW-1185">Reference proteome</keyword>
<dbReference type="Proteomes" id="UP000694551">
    <property type="component" value="Unplaced"/>
</dbReference>
<name>A0A8D0F7Y6_STROC</name>
<sequence length="167" mass="19179">VHPSAPTRLSGASSYFLPPKETPHLQNKTQYTIIDEMLCLLEAENDPIKVNTFPLPPPQICCAHYNTEKFIHELKKISTCKCMETVEKDMKKLEQNCSILKKSSSKDTNCPAMSNTNFSRFKESLEEFLKWVNQKHECNIIIRSESGLYPDKKCTCSDLWKYSKGLL</sequence>
<dbReference type="Ensembl" id="ENSSOCT00000012040.1">
    <property type="protein sequence ID" value="ENSSOCP00000011718.1"/>
    <property type="gene ID" value="ENSSOCG00000008925.1"/>
</dbReference>
<evidence type="ECO:0000313" key="2">
    <source>
        <dbReference type="Proteomes" id="UP000694551"/>
    </source>
</evidence>
<proteinExistence type="predicted"/>
<reference evidence="1" key="2">
    <citation type="submission" date="2025-09" db="UniProtKB">
        <authorList>
            <consortium name="Ensembl"/>
        </authorList>
    </citation>
    <scope>IDENTIFICATION</scope>
</reference>